<dbReference type="AlphaFoldDB" id="A0A518K849"/>
<evidence type="ECO:0000256" key="4">
    <source>
        <dbReference type="SAM" id="SignalP"/>
    </source>
</evidence>
<dbReference type="RefSeq" id="WP_145111851.1">
    <property type="nucleotide sequence ID" value="NZ_CP036349.1"/>
</dbReference>
<dbReference type="InterPro" id="IPR035396">
    <property type="entry name" value="Bac_rhamnosid6H"/>
</dbReference>
<feature type="signal peptide" evidence="4">
    <location>
        <begin position="1"/>
        <end position="24"/>
    </location>
</feature>
<dbReference type="InterPro" id="IPR013783">
    <property type="entry name" value="Ig-like_fold"/>
</dbReference>
<dbReference type="PANTHER" id="PTHR33307">
    <property type="entry name" value="ALPHA-RHAMNOSIDASE (EUROFUNG)"/>
    <property type="match status" value="1"/>
</dbReference>
<dbReference type="InterPro" id="IPR008979">
    <property type="entry name" value="Galactose-bd-like_sf"/>
</dbReference>
<dbReference type="Pfam" id="PF05592">
    <property type="entry name" value="Bac_rhamnosid"/>
    <property type="match status" value="1"/>
</dbReference>
<dbReference type="SUPFAM" id="SSF49785">
    <property type="entry name" value="Galactose-binding domain-like"/>
    <property type="match status" value="1"/>
</dbReference>
<dbReference type="GO" id="GO:0030596">
    <property type="term" value="F:alpha-L-rhamnosidase activity"/>
    <property type="evidence" value="ECO:0007669"/>
    <property type="project" value="UniProtKB-EC"/>
</dbReference>
<dbReference type="InterPro" id="IPR008902">
    <property type="entry name" value="Rhamnosid_concanavalin"/>
</dbReference>
<keyword evidence="4" id="KW-0732">Signal</keyword>
<dbReference type="SUPFAM" id="SSF48208">
    <property type="entry name" value="Six-hairpin glycosidases"/>
    <property type="match status" value="1"/>
</dbReference>
<proteinExistence type="predicted"/>
<dbReference type="Gene3D" id="2.60.120.260">
    <property type="entry name" value="Galactose-binding domain-like"/>
    <property type="match status" value="3"/>
</dbReference>
<evidence type="ECO:0000256" key="2">
    <source>
        <dbReference type="ARBA" id="ARBA00012652"/>
    </source>
</evidence>
<evidence type="ECO:0000256" key="1">
    <source>
        <dbReference type="ARBA" id="ARBA00001445"/>
    </source>
</evidence>
<feature type="domain" description="Alpha-L-rhamnosidase concanavalin-like" evidence="5">
    <location>
        <begin position="526"/>
        <end position="622"/>
    </location>
</feature>
<feature type="domain" description="Alpha-L-rhamnosidase C-terminal" evidence="8">
    <location>
        <begin position="967"/>
        <end position="1036"/>
    </location>
</feature>
<evidence type="ECO:0000259" key="7">
    <source>
        <dbReference type="Pfam" id="PF17389"/>
    </source>
</evidence>
<dbReference type="Pfam" id="PF08531">
    <property type="entry name" value="Bac_rhamnosid_N"/>
    <property type="match status" value="1"/>
</dbReference>
<feature type="domain" description="Bacterial alpha-L-rhamnosidase N-terminal" evidence="6">
    <location>
        <begin position="344"/>
        <end position="510"/>
    </location>
</feature>
<dbReference type="EC" id="3.2.1.40" evidence="2"/>
<feature type="chain" id="PRO_5021974022" description="alpha-L-rhamnosidase" evidence="4">
    <location>
        <begin position="25"/>
        <end position="1079"/>
    </location>
</feature>
<sequence precursor="true">MALLTRFSVALLAALVGSQSITFAADQANGALQSQRLRCEYLVEPRGVDRTAPELSWIVTSDQRNQLQSAYRVLVASSPEKLAADEGDLWDTGKVESDATYGVNYAGAKLESHQPCYWKVMAWDRDGKPGPWSEPAEWTVGVLDEQQWQGDWIGYDAHRHLNSDPPSAPLDGAKWVCFPADAEGQAPAETRVFYREWELPAGAEGQDATLVVAADDNATVLLNDVEVAGVTALVHPKTEEVGPYLRSGVNTLRVLTRNGSPGPTGLILKLTVTGADGQQHVLATNDEWLSAKDDAGDWQKQAFDDAPKVKVVGDYGDDPWGKLVIRRDVTAPPSYLRGEFAVKKPVRRATAYLASLGDAKLSLNGKPVNEDYFSSGWTDYRKRVYYRAYDVTDAVEQGDNAWGAVLADGWYSGHVAWGAQRDHYGTKPRFRAMLRVEYEDGSHDTFATDSKWTVTEGPTQIADMLIGEEYDATKEVPGWDKPGAEVASVGSVDVGAEVSPTIEWHPGPPVAEVDEFPAQSASEPVPGVYVYDIGQNLAGVVRLKVRGKKGQRVQLRFAERLNPDGTLYVTNLRLARAVDRYTCKGEGEEIWQPRQTFHGFQYVEVTGLDEQPPLEAVTGVALSSDTPLVNEFDSSDPKLNRLYKNILWTQRSNFIDVPTDCPQRDERLGWTGDAQVYVMTAARITDVQAFFRKWLVDLADAQRKDGQLPCVAPVLKGLDDGGPAWADAGVICPWEVYQAYGDLDLLAQQYPSMVRFVEFCRERSKDGVLPPDNFHAYGDWLSVKADTPKEVIYMAYYARSVDLLRRTAEVLGKTEDAQKYAALFDRIKETFNEEFVTADGAVRGDTQACYVLAIGYGLVDGDRREQAAERLVADIEARGWKLSTGFVGTKDLMLVLSEIGRDDVALRLLHQTEYPGWLFSLAHGATSIWERWDGWTPERGFQDPGMNSFAHYSFGAVYGWMSQHLGGIHAAAPGYAKIVIEPTFDPELEHCRIKYDSIRGTIETEWSGPADARQVRVVIPANTKATVRLPNVAPEEILVDGKPVDATTAKSEGAAFRPAAAEFELGSGEYEITVTGTGG</sequence>
<dbReference type="Pfam" id="PF17389">
    <property type="entry name" value="Bac_rhamnosid6H"/>
    <property type="match status" value="1"/>
</dbReference>
<dbReference type="InterPro" id="IPR016007">
    <property type="entry name" value="Alpha_rhamnosid"/>
</dbReference>
<dbReference type="Gene3D" id="2.60.420.10">
    <property type="entry name" value="Maltose phosphorylase, domain 3"/>
    <property type="match status" value="1"/>
</dbReference>
<feature type="domain" description="Alpha-L-rhamnosidase six-hairpin glycosidase" evidence="7">
    <location>
        <begin position="631"/>
        <end position="964"/>
    </location>
</feature>
<evidence type="ECO:0000259" key="5">
    <source>
        <dbReference type="Pfam" id="PF05592"/>
    </source>
</evidence>
<dbReference type="GO" id="GO:0005975">
    <property type="term" value="P:carbohydrate metabolic process"/>
    <property type="evidence" value="ECO:0007669"/>
    <property type="project" value="InterPro"/>
</dbReference>
<reference evidence="9 10" key="1">
    <citation type="submission" date="2019-02" db="EMBL/GenBank/DDBJ databases">
        <title>Deep-cultivation of Planctomycetes and their phenomic and genomic characterization uncovers novel biology.</title>
        <authorList>
            <person name="Wiegand S."/>
            <person name="Jogler M."/>
            <person name="Boedeker C."/>
            <person name="Pinto D."/>
            <person name="Vollmers J."/>
            <person name="Rivas-Marin E."/>
            <person name="Kohn T."/>
            <person name="Peeters S.H."/>
            <person name="Heuer A."/>
            <person name="Rast P."/>
            <person name="Oberbeckmann S."/>
            <person name="Bunk B."/>
            <person name="Jeske O."/>
            <person name="Meyerdierks A."/>
            <person name="Storesund J.E."/>
            <person name="Kallscheuer N."/>
            <person name="Luecker S."/>
            <person name="Lage O.M."/>
            <person name="Pohl T."/>
            <person name="Merkel B.J."/>
            <person name="Hornburger P."/>
            <person name="Mueller R.-W."/>
            <person name="Bruemmer F."/>
            <person name="Labrenz M."/>
            <person name="Spormann A.M."/>
            <person name="Op den Camp H."/>
            <person name="Overmann J."/>
            <person name="Amann R."/>
            <person name="Jetten M.S.M."/>
            <person name="Mascher T."/>
            <person name="Medema M.H."/>
            <person name="Devos D.P."/>
            <person name="Kaster A.-K."/>
            <person name="Ovreas L."/>
            <person name="Rohde M."/>
            <person name="Galperin M.Y."/>
            <person name="Jogler C."/>
        </authorList>
    </citation>
    <scope>NUCLEOTIDE SEQUENCE [LARGE SCALE GENOMIC DNA]</scope>
    <source>
        <strain evidence="9 10">Spa11</strain>
    </source>
</reference>
<dbReference type="InterPro" id="IPR012341">
    <property type="entry name" value="6hp_glycosidase-like_sf"/>
</dbReference>
<dbReference type="Gene3D" id="1.50.10.10">
    <property type="match status" value="1"/>
</dbReference>
<keyword evidence="10" id="KW-1185">Reference proteome</keyword>
<organism evidence="9 10">
    <name type="scientific">Botrimarina mediterranea</name>
    <dbReference type="NCBI Taxonomy" id="2528022"/>
    <lineage>
        <taxon>Bacteria</taxon>
        <taxon>Pseudomonadati</taxon>
        <taxon>Planctomycetota</taxon>
        <taxon>Planctomycetia</taxon>
        <taxon>Pirellulales</taxon>
        <taxon>Lacipirellulaceae</taxon>
        <taxon>Botrimarina</taxon>
    </lineage>
</organism>
<evidence type="ECO:0000259" key="6">
    <source>
        <dbReference type="Pfam" id="PF08531"/>
    </source>
</evidence>
<dbReference type="Pfam" id="PF25788">
    <property type="entry name" value="Ig_Rha78A_N"/>
    <property type="match status" value="1"/>
</dbReference>
<dbReference type="InterPro" id="IPR013737">
    <property type="entry name" value="Bac_rhamnosid_N"/>
</dbReference>
<dbReference type="EMBL" id="CP036349">
    <property type="protein sequence ID" value="QDV73960.1"/>
    <property type="molecule type" value="Genomic_DNA"/>
</dbReference>
<comment type="catalytic activity">
    <reaction evidence="1">
        <text>Hydrolysis of terminal non-reducing alpha-L-rhamnose residues in alpha-L-rhamnosides.</text>
        <dbReference type="EC" id="3.2.1.40"/>
    </reaction>
</comment>
<evidence type="ECO:0000256" key="3">
    <source>
        <dbReference type="ARBA" id="ARBA00022801"/>
    </source>
</evidence>
<evidence type="ECO:0000313" key="9">
    <source>
        <dbReference type="EMBL" id="QDV73960.1"/>
    </source>
</evidence>
<evidence type="ECO:0000259" key="8">
    <source>
        <dbReference type="Pfam" id="PF17390"/>
    </source>
</evidence>
<dbReference type="PIRSF" id="PIRSF010631">
    <property type="entry name" value="A-rhamnsds"/>
    <property type="match status" value="1"/>
</dbReference>
<dbReference type="KEGG" id="bmei:Spa11_21590"/>
<name>A0A518K849_9BACT</name>
<keyword evidence="3" id="KW-0378">Hydrolase</keyword>
<gene>
    <name evidence="9" type="ORF">Spa11_21590</name>
</gene>
<dbReference type="InterPro" id="IPR035398">
    <property type="entry name" value="Bac_rhamnosid_C"/>
</dbReference>
<protein>
    <recommendedName>
        <fullName evidence="2">alpha-L-rhamnosidase</fullName>
        <ecNumber evidence="2">3.2.1.40</ecNumber>
    </recommendedName>
</protein>
<dbReference type="PANTHER" id="PTHR33307:SF6">
    <property type="entry name" value="ALPHA-RHAMNOSIDASE (EUROFUNG)-RELATED"/>
    <property type="match status" value="1"/>
</dbReference>
<evidence type="ECO:0000313" key="10">
    <source>
        <dbReference type="Proteomes" id="UP000316426"/>
    </source>
</evidence>
<dbReference type="Proteomes" id="UP000316426">
    <property type="component" value="Chromosome"/>
</dbReference>
<accession>A0A518K849</accession>
<dbReference type="Gene3D" id="2.60.40.10">
    <property type="entry name" value="Immunoglobulins"/>
    <property type="match status" value="1"/>
</dbReference>
<dbReference type="InterPro" id="IPR008928">
    <property type="entry name" value="6-hairpin_glycosidase_sf"/>
</dbReference>
<dbReference type="Pfam" id="PF17390">
    <property type="entry name" value="Bac_rhamnosid_C"/>
    <property type="match status" value="1"/>
</dbReference>